<dbReference type="EMBL" id="JAPFQI010000025">
    <property type="protein sequence ID" value="MCW8088016.1"/>
    <property type="molecule type" value="Genomic_DNA"/>
</dbReference>
<dbReference type="Gene3D" id="1.10.540.10">
    <property type="entry name" value="Acyl-CoA dehydrogenase/oxidase, N-terminal domain"/>
    <property type="match status" value="1"/>
</dbReference>
<protein>
    <submittedName>
        <fullName evidence="8">Acyl-CoA/acyl-ACP dehydrogenase</fullName>
    </submittedName>
</protein>
<dbReference type="Pfam" id="PF00441">
    <property type="entry name" value="Acyl-CoA_dh_1"/>
    <property type="match status" value="1"/>
</dbReference>
<proteinExistence type="inferred from homology"/>
<feature type="domain" description="Acyl-CoA dehydrogenase/oxidase N-terminal" evidence="7">
    <location>
        <begin position="24"/>
        <end position="91"/>
    </location>
</feature>
<keyword evidence="4" id="KW-0274">FAD</keyword>
<dbReference type="Gene3D" id="1.20.140.10">
    <property type="entry name" value="Butyryl-CoA Dehydrogenase, subunit A, domain 3"/>
    <property type="match status" value="1"/>
</dbReference>
<dbReference type="InterPro" id="IPR013786">
    <property type="entry name" value="AcylCoA_DH/ox_N"/>
</dbReference>
<evidence type="ECO:0000259" key="6">
    <source>
        <dbReference type="Pfam" id="PF00441"/>
    </source>
</evidence>
<sequence length="355" mass="36833">MPFAAAPLIAGETYETALRFGEEAAAELAPLAEPSAQATCLRAQWDRIAGLGWPGIAVPEAQGGAGGDIAELAALLCGAGRTGLALPLATACGVVPTLLAGHPLLPEAASGIARIAAILPGATQDPGEESLRRHSDGMLHGAAVGVEAPPAPTHVIAFVEGAEPALLLLRADAPGVETVASLRVDGRLAFDIRCRAAAPDAVLAEGEEALRRVEAARDLGALLACVEGVSAMGALVEQTIAYLNQRVQFGAPLATQQALRHRVADMYVEYENLRGITAAALRAATTEDALPWRPIAFAKLRLGIAGREVAESAIQCHGGMGMTEELPAIRLCKRLLMAEFEHGGRVFQARRLLAA</sequence>
<evidence type="ECO:0000256" key="5">
    <source>
        <dbReference type="ARBA" id="ARBA00023002"/>
    </source>
</evidence>
<accession>A0ABT3P0T4</accession>
<evidence type="ECO:0000256" key="4">
    <source>
        <dbReference type="ARBA" id="ARBA00022827"/>
    </source>
</evidence>
<dbReference type="PANTHER" id="PTHR43884">
    <property type="entry name" value="ACYL-COA DEHYDROGENASE"/>
    <property type="match status" value="1"/>
</dbReference>
<dbReference type="InterPro" id="IPR036250">
    <property type="entry name" value="AcylCo_DH-like_C"/>
</dbReference>
<dbReference type="RefSeq" id="WP_301592220.1">
    <property type="nucleotide sequence ID" value="NZ_JAPFQI010000025.1"/>
</dbReference>
<dbReference type="Proteomes" id="UP001526430">
    <property type="component" value="Unassembled WGS sequence"/>
</dbReference>
<dbReference type="Pfam" id="PF02771">
    <property type="entry name" value="Acyl-CoA_dh_N"/>
    <property type="match status" value="1"/>
</dbReference>
<evidence type="ECO:0000259" key="7">
    <source>
        <dbReference type="Pfam" id="PF02771"/>
    </source>
</evidence>
<name>A0ABT3P0T4_9PROT</name>
<organism evidence="8 9">
    <name type="scientific">Sabulicella glaciei</name>
    <dbReference type="NCBI Taxonomy" id="2984948"/>
    <lineage>
        <taxon>Bacteria</taxon>
        <taxon>Pseudomonadati</taxon>
        <taxon>Pseudomonadota</taxon>
        <taxon>Alphaproteobacteria</taxon>
        <taxon>Acetobacterales</taxon>
        <taxon>Acetobacteraceae</taxon>
        <taxon>Sabulicella</taxon>
    </lineage>
</organism>
<dbReference type="InterPro" id="IPR009075">
    <property type="entry name" value="AcylCo_DH/oxidase_C"/>
</dbReference>
<keyword evidence="9" id="KW-1185">Reference proteome</keyword>
<evidence type="ECO:0000256" key="2">
    <source>
        <dbReference type="ARBA" id="ARBA00009347"/>
    </source>
</evidence>
<comment type="similarity">
    <text evidence="2">Belongs to the acyl-CoA dehydrogenase family.</text>
</comment>
<reference evidence="8 9" key="1">
    <citation type="submission" date="2022-10" db="EMBL/GenBank/DDBJ databases">
        <title>Roseococcus glaciei nov., sp. nov., isolated from glacier.</title>
        <authorList>
            <person name="Liu Q."/>
            <person name="Xin Y.-H."/>
        </authorList>
    </citation>
    <scope>NUCLEOTIDE SEQUENCE [LARGE SCALE GENOMIC DNA]</scope>
    <source>
        <strain evidence="8 9">MDT2-1-1</strain>
    </source>
</reference>
<comment type="cofactor">
    <cofactor evidence="1">
        <name>FAD</name>
        <dbReference type="ChEBI" id="CHEBI:57692"/>
    </cofactor>
</comment>
<dbReference type="InterPro" id="IPR009100">
    <property type="entry name" value="AcylCoA_DH/oxidase_NM_dom_sf"/>
</dbReference>
<dbReference type="SUPFAM" id="SSF56645">
    <property type="entry name" value="Acyl-CoA dehydrogenase NM domain-like"/>
    <property type="match status" value="1"/>
</dbReference>
<dbReference type="SUPFAM" id="SSF47203">
    <property type="entry name" value="Acyl-CoA dehydrogenase C-terminal domain-like"/>
    <property type="match status" value="1"/>
</dbReference>
<comment type="caution">
    <text evidence="8">The sequence shown here is derived from an EMBL/GenBank/DDBJ whole genome shotgun (WGS) entry which is preliminary data.</text>
</comment>
<evidence type="ECO:0000256" key="3">
    <source>
        <dbReference type="ARBA" id="ARBA00022630"/>
    </source>
</evidence>
<keyword evidence="3" id="KW-0285">Flavoprotein</keyword>
<gene>
    <name evidence="8" type="ORF">OF850_20640</name>
</gene>
<feature type="domain" description="Acyl-CoA dehydrogenase/oxidase C-terminal" evidence="6">
    <location>
        <begin position="220"/>
        <end position="343"/>
    </location>
</feature>
<dbReference type="PANTHER" id="PTHR43884:SF20">
    <property type="entry name" value="ACYL-COA DEHYDROGENASE FADE28"/>
    <property type="match status" value="1"/>
</dbReference>
<keyword evidence="5" id="KW-0560">Oxidoreductase</keyword>
<evidence type="ECO:0000313" key="9">
    <source>
        <dbReference type="Proteomes" id="UP001526430"/>
    </source>
</evidence>
<dbReference type="InterPro" id="IPR037069">
    <property type="entry name" value="AcylCoA_DH/ox_N_sf"/>
</dbReference>
<evidence type="ECO:0000313" key="8">
    <source>
        <dbReference type="EMBL" id="MCW8088016.1"/>
    </source>
</evidence>
<evidence type="ECO:0000256" key="1">
    <source>
        <dbReference type="ARBA" id="ARBA00001974"/>
    </source>
</evidence>